<dbReference type="AlphaFoldDB" id="A0AAD9DAF0"/>
<proteinExistence type="predicted"/>
<keyword evidence="2" id="KW-1185">Reference proteome</keyword>
<name>A0AAD9DAF0_9STRA</name>
<protein>
    <submittedName>
        <fullName evidence="1">Uncharacterized protein</fullName>
    </submittedName>
</protein>
<gene>
    <name evidence="1" type="ORF">QTG54_010170</name>
</gene>
<organism evidence="1 2">
    <name type="scientific">Skeletonema marinoi</name>
    <dbReference type="NCBI Taxonomy" id="267567"/>
    <lineage>
        <taxon>Eukaryota</taxon>
        <taxon>Sar</taxon>
        <taxon>Stramenopiles</taxon>
        <taxon>Ochrophyta</taxon>
        <taxon>Bacillariophyta</taxon>
        <taxon>Coscinodiscophyceae</taxon>
        <taxon>Thalassiosirophycidae</taxon>
        <taxon>Thalassiosirales</taxon>
        <taxon>Skeletonemataceae</taxon>
        <taxon>Skeletonema</taxon>
        <taxon>Skeletonema marinoi-dohrnii complex</taxon>
    </lineage>
</organism>
<evidence type="ECO:0000313" key="2">
    <source>
        <dbReference type="Proteomes" id="UP001224775"/>
    </source>
</evidence>
<evidence type="ECO:0000313" key="1">
    <source>
        <dbReference type="EMBL" id="KAK1738854.1"/>
    </source>
</evidence>
<dbReference type="Proteomes" id="UP001224775">
    <property type="component" value="Unassembled WGS sequence"/>
</dbReference>
<accession>A0AAD9DAF0</accession>
<comment type="caution">
    <text evidence="1">The sequence shown here is derived from an EMBL/GenBank/DDBJ whole genome shotgun (WGS) entry which is preliminary data.</text>
</comment>
<sequence>MFAIALSSETSYLKEAELGPPQTIWWIDRGESSYSTSIAKIAGRCESLDFGEIQKDLAVRLTDAHISDILLCLDREDNRIKKFRLTNCTRVNGSGMWSLKKSTTIEYIDLSIVPDHKNPRVWCFNNMKQLSFRHVVKLLDSIVSLDDLFNVRSVRKNSLKYLHLPWDWRSFLANSQIKAFMERYKRMWASRSLFC</sequence>
<reference evidence="1" key="1">
    <citation type="submission" date="2023-06" db="EMBL/GenBank/DDBJ databases">
        <title>Survivors Of The Sea: Transcriptome response of Skeletonema marinoi to long-term dormancy.</title>
        <authorList>
            <person name="Pinder M.I.M."/>
            <person name="Kourtchenko O."/>
            <person name="Robertson E.K."/>
            <person name="Larsson T."/>
            <person name="Maumus F."/>
            <person name="Osuna-Cruz C.M."/>
            <person name="Vancaester E."/>
            <person name="Stenow R."/>
            <person name="Vandepoele K."/>
            <person name="Ploug H."/>
            <person name="Bruchert V."/>
            <person name="Godhe A."/>
            <person name="Topel M."/>
        </authorList>
    </citation>
    <scope>NUCLEOTIDE SEQUENCE</scope>
    <source>
        <strain evidence="1">R05AC</strain>
    </source>
</reference>
<dbReference type="EMBL" id="JATAAI010000019">
    <property type="protein sequence ID" value="KAK1738854.1"/>
    <property type="molecule type" value="Genomic_DNA"/>
</dbReference>